<evidence type="ECO:0008006" key="3">
    <source>
        <dbReference type="Google" id="ProtNLM"/>
    </source>
</evidence>
<dbReference type="InterPro" id="IPR032675">
    <property type="entry name" value="LRR_dom_sf"/>
</dbReference>
<dbReference type="SUPFAM" id="SSF52047">
    <property type="entry name" value="RNI-like"/>
    <property type="match status" value="1"/>
</dbReference>
<keyword evidence="2" id="KW-1185">Reference proteome</keyword>
<gene>
    <name evidence="1" type="ORF">BD626DRAFT_520893</name>
</gene>
<sequence length="469" mass="53572">MLDSQELRLEVFRCLWITQAWYPEADQAMWELIETLPPLLRFLPEDAWEEDVGSRRLGRGKVYTWPKNFNIIRPLQPEDWSETMMRARYVKSYRIHQALSNCTDATLEAIVACPPPRIPLLTGAHSVTLEPPSSQLALYGKLLHLLIPHQYITAMNCVAVEEFVPDLDSFIPRFQNLESLTLHVAAGRHAREDSYPVTTRDASQRYDIRFVKALERCSKLQHLDLTLHARVTIHMLRTLSENSTLRSLTLRYGGQDVHQFEQALSAAYSFPAFPSVRRLEIKGLSLRAASRLFTSRTLTPLEDIYVIDDRHDVYIDEDEERSSPAKDALLNTLRLIGSHLEPYHSLRVLYIQGPSTPTVLVDADCDQMADWWPNLEVFALSYECREGDTRCTLRGLVALASRCPRLAVLQLPLDAMSIPDIQTEPGRAPPPYTSLKELRIGNALRADTEALVQFIKTIFPNLRHLEYAS</sequence>
<reference evidence="1 2" key="1">
    <citation type="journal article" date="2019" name="New Phytol.">
        <title>Comparative genomics reveals unique wood-decay strategies and fruiting body development in the Schizophyllaceae.</title>
        <authorList>
            <person name="Almasi E."/>
            <person name="Sahu N."/>
            <person name="Krizsan K."/>
            <person name="Balint B."/>
            <person name="Kovacs G.M."/>
            <person name="Kiss B."/>
            <person name="Cseklye J."/>
            <person name="Drula E."/>
            <person name="Henrissat B."/>
            <person name="Nagy I."/>
            <person name="Chovatia M."/>
            <person name="Adam C."/>
            <person name="LaButti K."/>
            <person name="Lipzen A."/>
            <person name="Riley R."/>
            <person name="Grigoriev I.V."/>
            <person name="Nagy L.G."/>
        </authorList>
    </citation>
    <scope>NUCLEOTIDE SEQUENCE [LARGE SCALE GENOMIC DNA]</scope>
    <source>
        <strain evidence="1 2">NL-1724</strain>
    </source>
</reference>
<evidence type="ECO:0000313" key="1">
    <source>
        <dbReference type="EMBL" id="TRM56124.1"/>
    </source>
</evidence>
<dbReference type="OrthoDB" id="3255541at2759"/>
<dbReference type="Proteomes" id="UP000320762">
    <property type="component" value="Unassembled WGS sequence"/>
</dbReference>
<proteinExistence type="predicted"/>
<dbReference type="EMBL" id="VDMD01000080">
    <property type="protein sequence ID" value="TRM56124.1"/>
    <property type="molecule type" value="Genomic_DNA"/>
</dbReference>
<dbReference type="AlphaFoldDB" id="A0A550BUB3"/>
<name>A0A550BUB3_9AGAR</name>
<comment type="caution">
    <text evidence="1">The sequence shown here is derived from an EMBL/GenBank/DDBJ whole genome shotgun (WGS) entry which is preliminary data.</text>
</comment>
<organism evidence="1 2">
    <name type="scientific">Schizophyllum amplum</name>
    <dbReference type="NCBI Taxonomy" id="97359"/>
    <lineage>
        <taxon>Eukaryota</taxon>
        <taxon>Fungi</taxon>
        <taxon>Dikarya</taxon>
        <taxon>Basidiomycota</taxon>
        <taxon>Agaricomycotina</taxon>
        <taxon>Agaricomycetes</taxon>
        <taxon>Agaricomycetidae</taxon>
        <taxon>Agaricales</taxon>
        <taxon>Schizophyllaceae</taxon>
        <taxon>Schizophyllum</taxon>
    </lineage>
</organism>
<evidence type="ECO:0000313" key="2">
    <source>
        <dbReference type="Proteomes" id="UP000320762"/>
    </source>
</evidence>
<dbReference type="Gene3D" id="3.80.10.10">
    <property type="entry name" value="Ribonuclease Inhibitor"/>
    <property type="match status" value="1"/>
</dbReference>
<accession>A0A550BUB3</accession>
<protein>
    <recommendedName>
        <fullName evidence="3">F-box domain-containing protein</fullName>
    </recommendedName>
</protein>